<comment type="cofactor">
    <cofactor evidence="11">
        <name>Mg(2+)</name>
        <dbReference type="ChEBI" id="CHEBI:18420"/>
    </cofactor>
    <cofactor evidence="11">
        <name>Mn(2+)</name>
        <dbReference type="ChEBI" id="CHEBI:29035"/>
    </cofactor>
    <text evidence="11">Magnesium. Can also use manganese.</text>
</comment>
<keyword evidence="5 10" id="KW-0479">Metal-binding</keyword>
<evidence type="ECO:0000256" key="11">
    <source>
        <dbReference type="PIRSR" id="PIRSR006268-2"/>
    </source>
</evidence>
<dbReference type="EC" id="2.7.1.180" evidence="1 10"/>
<dbReference type="Gene3D" id="3.10.520.10">
    <property type="entry name" value="ApbE-like domains"/>
    <property type="match status" value="1"/>
</dbReference>
<proteinExistence type="inferred from homology"/>
<evidence type="ECO:0000256" key="5">
    <source>
        <dbReference type="ARBA" id="ARBA00022723"/>
    </source>
</evidence>
<evidence type="ECO:0000313" key="13">
    <source>
        <dbReference type="Proteomes" id="UP000675920"/>
    </source>
</evidence>
<dbReference type="GO" id="GO:0046872">
    <property type="term" value="F:metal ion binding"/>
    <property type="evidence" value="ECO:0007669"/>
    <property type="project" value="UniProtKB-UniRule"/>
</dbReference>
<evidence type="ECO:0000256" key="10">
    <source>
        <dbReference type="PIRNR" id="PIRNR006268"/>
    </source>
</evidence>
<dbReference type="PANTHER" id="PTHR30040:SF2">
    <property type="entry name" value="FAD:PROTEIN FMN TRANSFERASE"/>
    <property type="match status" value="1"/>
</dbReference>
<accession>A0A8B6XA49</accession>
<evidence type="ECO:0000256" key="9">
    <source>
        <dbReference type="ARBA" id="ARBA00048540"/>
    </source>
</evidence>
<evidence type="ECO:0000256" key="6">
    <source>
        <dbReference type="ARBA" id="ARBA00022827"/>
    </source>
</evidence>
<feature type="binding site" evidence="11">
    <location>
        <position position="317"/>
    </location>
    <ligand>
        <name>Mg(2+)</name>
        <dbReference type="ChEBI" id="CHEBI:18420"/>
    </ligand>
</feature>
<dbReference type="PANTHER" id="PTHR30040">
    <property type="entry name" value="THIAMINE BIOSYNTHESIS LIPOPROTEIN APBE"/>
    <property type="match status" value="1"/>
</dbReference>
<keyword evidence="6 10" id="KW-0274">FAD</keyword>
<keyword evidence="13" id="KW-1185">Reference proteome</keyword>
<evidence type="ECO:0000256" key="4">
    <source>
        <dbReference type="ARBA" id="ARBA00022679"/>
    </source>
</evidence>
<keyword evidence="4 10" id="KW-0808">Transferase</keyword>
<reference evidence="14" key="2">
    <citation type="submission" date="2025-08" db="UniProtKB">
        <authorList>
            <consortium name="RefSeq"/>
        </authorList>
    </citation>
    <scope>IDENTIFICATION</scope>
</reference>
<keyword evidence="7 10" id="KW-0460">Magnesium</keyword>
<dbReference type="RefSeq" id="WP_084545082.1">
    <property type="nucleotide sequence ID" value="NZ_AXWS01000013.1"/>
</dbReference>
<evidence type="ECO:0000256" key="3">
    <source>
        <dbReference type="ARBA" id="ARBA00022630"/>
    </source>
</evidence>
<feature type="binding site" evidence="11">
    <location>
        <position position="321"/>
    </location>
    <ligand>
        <name>Mg(2+)</name>
        <dbReference type="ChEBI" id="CHEBI:18420"/>
    </ligand>
</feature>
<evidence type="ECO:0000313" key="14">
    <source>
        <dbReference type="RefSeq" id="WP_084545082.1"/>
    </source>
</evidence>
<dbReference type="SUPFAM" id="SSF143631">
    <property type="entry name" value="ApbE-like"/>
    <property type="match status" value="1"/>
</dbReference>
<feature type="binding site" evidence="11">
    <location>
        <position position="203"/>
    </location>
    <ligand>
        <name>Mg(2+)</name>
        <dbReference type="ChEBI" id="CHEBI:18420"/>
    </ligand>
</feature>
<evidence type="ECO:0000256" key="7">
    <source>
        <dbReference type="ARBA" id="ARBA00022842"/>
    </source>
</evidence>
<comment type="catalytic activity">
    <reaction evidence="9 10">
        <text>L-threonyl-[protein] + FAD = FMN-L-threonyl-[protein] + AMP + H(+)</text>
        <dbReference type="Rhea" id="RHEA:36847"/>
        <dbReference type="Rhea" id="RHEA-COMP:11060"/>
        <dbReference type="Rhea" id="RHEA-COMP:11061"/>
        <dbReference type="ChEBI" id="CHEBI:15378"/>
        <dbReference type="ChEBI" id="CHEBI:30013"/>
        <dbReference type="ChEBI" id="CHEBI:57692"/>
        <dbReference type="ChEBI" id="CHEBI:74257"/>
        <dbReference type="ChEBI" id="CHEBI:456215"/>
        <dbReference type="EC" id="2.7.1.180"/>
    </reaction>
</comment>
<keyword evidence="3 10" id="KW-0285">Flavoprotein</keyword>
<dbReference type="InterPro" id="IPR003374">
    <property type="entry name" value="ApbE-like_sf"/>
</dbReference>
<sequence>MDRADPTAEPAPPADAPPSAAVVAPPDADLAAADLRLLLPAVIDPEPLPPGAARLHLAGRAMGTTWAVDCAAPRSLDAERLRPGIEAVIARVVAQMSPWEPESDLNRWGAAPAGARLRLPADLDCVLRDAIDIARASGGAFDPTAAPLVGLWGFGPGRRHDAPSFTPPTAADLATARIGWRQLRIDADGRLGQPGGLALDLCGIAKGHAVDAVSDWLRGCGLAHHLVEIGGELRGAGMRPDAQPWWVELERPDPACPMPPARIALHGLAVATSGDARRCWSQDGRRRSHTIDPRSRRPVEHDVASVTVIHPSCRRADGWATALLVAGVDEGLALAARHGLAAIWIERLADGWRETWSAAARELLA</sequence>
<organism evidence="13 14">
    <name type="scientific">Derxia gummosa DSM 723</name>
    <dbReference type="NCBI Taxonomy" id="1121388"/>
    <lineage>
        <taxon>Bacteria</taxon>
        <taxon>Pseudomonadati</taxon>
        <taxon>Pseudomonadota</taxon>
        <taxon>Betaproteobacteria</taxon>
        <taxon>Burkholderiales</taxon>
        <taxon>Alcaligenaceae</taxon>
        <taxon>Derxia</taxon>
    </lineage>
</organism>
<comment type="similarity">
    <text evidence="10">Belongs to the ApbE family.</text>
</comment>
<dbReference type="PIRSF" id="PIRSF006268">
    <property type="entry name" value="ApbE"/>
    <property type="match status" value="1"/>
</dbReference>
<evidence type="ECO:0000256" key="1">
    <source>
        <dbReference type="ARBA" id="ARBA00011955"/>
    </source>
</evidence>
<dbReference type="AlphaFoldDB" id="A0A8B6XA49"/>
<evidence type="ECO:0000256" key="2">
    <source>
        <dbReference type="ARBA" id="ARBA00016337"/>
    </source>
</evidence>
<dbReference type="GO" id="GO:0016740">
    <property type="term" value="F:transferase activity"/>
    <property type="evidence" value="ECO:0007669"/>
    <property type="project" value="UniProtKB-UniRule"/>
</dbReference>
<evidence type="ECO:0000256" key="8">
    <source>
        <dbReference type="ARBA" id="ARBA00031306"/>
    </source>
</evidence>
<dbReference type="Pfam" id="PF02424">
    <property type="entry name" value="ApbE"/>
    <property type="match status" value="1"/>
</dbReference>
<dbReference type="Proteomes" id="UP000675920">
    <property type="component" value="Unplaced"/>
</dbReference>
<protein>
    <recommendedName>
        <fullName evidence="2 10">FAD:protein FMN transferase</fullName>
        <ecNumber evidence="1 10">2.7.1.180</ecNumber>
    </recommendedName>
    <alternativeName>
        <fullName evidence="8 10">Flavin transferase</fullName>
    </alternativeName>
</protein>
<evidence type="ECO:0000256" key="12">
    <source>
        <dbReference type="SAM" id="MobiDB-lite"/>
    </source>
</evidence>
<reference evidence="14" key="1">
    <citation type="journal article" date="2013" name="J. Biol. Chem.">
        <title>Alternative pyrimidine biosynthesis protein ApbE is a flavin transferase catalyzing covalent attachment of FMN to a threonine residue in bacterial flavoproteins.</title>
        <authorList>
            <person name="Bertsova Y.V."/>
            <person name="Fadeeva M.S."/>
            <person name="Kostyrko V.A."/>
            <person name="Serebryakova M.V."/>
            <person name="Baykov A.A."/>
            <person name="Bogachev A.V."/>
        </authorList>
    </citation>
    <scope>NUCLEOTIDE SEQUENCE</scope>
</reference>
<feature type="region of interest" description="Disordered" evidence="12">
    <location>
        <begin position="1"/>
        <end position="22"/>
    </location>
</feature>
<dbReference type="InterPro" id="IPR024932">
    <property type="entry name" value="ApbE"/>
</dbReference>
<name>A0A8B6XA49_9BURK</name>
<dbReference type="OrthoDB" id="9778595at2"/>